<dbReference type="InterPro" id="IPR016169">
    <property type="entry name" value="FAD-bd_PCMH_sub2"/>
</dbReference>
<evidence type="ECO:0000259" key="11">
    <source>
        <dbReference type="PROSITE" id="PS51371"/>
    </source>
</evidence>
<feature type="domain" description="CBS" evidence="11">
    <location>
        <begin position="272"/>
        <end position="335"/>
    </location>
</feature>
<evidence type="ECO:0000313" key="13">
    <source>
        <dbReference type="EMBL" id="QOL19594.1"/>
    </source>
</evidence>
<dbReference type="Pfam" id="PF00571">
    <property type="entry name" value="CBS"/>
    <property type="match status" value="2"/>
</dbReference>
<feature type="domain" description="CNNM transmembrane" evidence="12">
    <location>
        <begin position="1"/>
        <end position="191"/>
    </location>
</feature>
<evidence type="ECO:0000256" key="5">
    <source>
        <dbReference type="ARBA" id="ARBA00022737"/>
    </source>
</evidence>
<keyword evidence="8 10" id="KW-0472">Membrane</keyword>
<evidence type="ECO:0000313" key="14">
    <source>
        <dbReference type="Proteomes" id="UP000594001"/>
    </source>
</evidence>
<accession>A0A7L9RSP1</accession>
<evidence type="ECO:0000256" key="10">
    <source>
        <dbReference type="PROSITE-ProRule" id="PRU01193"/>
    </source>
</evidence>
<dbReference type="RefSeq" id="WP_350332344.1">
    <property type="nucleotide sequence ID" value="NZ_CP054719.1"/>
</dbReference>
<dbReference type="PANTHER" id="PTHR22777:SF32">
    <property type="entry name" value="UPF0053 INNER MEMBRANE PROTEIN YFJD"/>
    <property type="match status" value="1"/>
</dbReference>
<dbReference type="InterPro" id="IPR000644">
    <property type="entry name" value="CBS_dom"/>
</dbReference>
<keyword evidence="7 9" id="KW-0129">CBS domain</keyword>
<dbReference type="Pfam" id="PF03471">
    <property type="entry name" value="CorC_HlyC"/>
    <property type="match status" value="1"/>
</dbReference>
<dbReference type="Gene3D" id="3.10.580.10">
    <property type="entry name" value="CBS-domain"/>
    <property type="match status" value="1"/>
</dbReference>
<dbReference type="SUPFAM" id="SSF56176">
    <property type="entry name" value="FAD-binding/transporter-associated domain-like"/>
    <property type="match status" value="1"/>
</dbReference>
<dbReference type="AlphaFoldDB" id="A0A7L9RSP1"/>
<dbReference type="InterPro" id="IPR036318">
    <property type="entry name" value="FAD-bd_PCMH-like_sf"/>
</dbReference>
<keyword evidence="4 10" id="KW-0812">Transmembrane</keyword>
<comment type="similarity">
    <text evidence="2">Belongs to the UPF0053 family. Hemolysin C subfamily.</text>
</comment>
<dbReference type="SUPFAM" id="SSF54631">
    <property type="entry name" value="CBS-domain pair"/>
    <property type="match status" value="1"/>
</dbReference>
<comment type="subcellular location">
    <subcellularLocation>
        <location evidence="1">Cell membrane</location>
        <topology evidence="1">Multi-pass membrane protein</topology>
    </subcellularLocation>
</comment>
<dbReference type="PANTHER" id="PTHR22777">
    <property type="entry name" value="HEMOLYSIN-RELATED"/>
    <property type="match status" value="1"/>
</dbReference>
<evidence type="ECO:0000256" key="6">
    <source>
        <dbReference type="ARBA" id="ARBA00022989"/>
    </source>
</evidence>
<protein>
    <submittedName>
        <fullName evidence="13">Magnesium and cobalt efflux protein CorC</fullName>
    </submittedName>
</protein>
<keyword evidence="14" id="KW-1185">Reference proteome</keyword>
<feature type="domain" description="CBS" evidence="11">
    <location>
        <begin position="207"/>
        <end position="267"/>
    </location>
</feature>
<dbReference type="SMART" id="SM00116">
    <property type="entry name" value="CBS"/>
    <property type="match status" value="2"/>
</dbReference>
<dbReference type="PROSITE" id="PS51371">
    <property type="entry name" value="CBS"/>
    <property type="match status" value="2"/>
</dbReference>
<evidence type="ECO:0000256" key="2">
    <source>
        <dbReference type="ARBA" id="ARBA00006446"/>
    </source>
</evidence>
<dbReference type="GO" id="GO:0050660">
    <property type="term" value="F:flavin adenine dinucleotide binding"/>
    <property type="evidence" value="ECO:0007669"/>
    <property type="project" value="InterPro"/>
</dbReference>
<dbReference type="InterPro" id="IPR046342">
    <property type="entry name" value="CBS_dom_sf"/>
</dbReference>
<dbReference type="KEGG" id="pbal:CPBP_00358"/>
<dbReference type="GO" id="GO:0005886">
    <property type="term" value="C:plasma membrane"/>
    <property type="evidence" value="ECO:0007669"/>
    <property type="project" value="UniProtKB-SubCell"/>
</dbReference>
<dbReference type="PROSITE" id="PS51846">
    <property type="entry name" value="CNNM"/>
    <property type="match status" value="1"/>
</dbReference>
<dbReference type="InterPro" id="IPR044751">
    <property type="entry name" value="Ion_transp-like_CBS"/>
</dbReference>
<proteinExistence type="inferred from homology"/>
<evidence type="ECO:0000259" key="12">
    <source>
        <dbReference type="PROSITE" id="PS51846"/>
    </source>
</evidence>
<dbReference type="SMART" id="SM01091">
    <property type="entry name" value="CorC_HlyC"/>
    <property type="match status" value="1"/>
</dbReference>
<keyword evidence="3" id="KW-1003">Cell membrane</keyword>
<evidence type="ECO:0000256" key="9">
    <source>
        <dbReference type="PROSITE-ProRule" id="PRU00703"/>
    </source>
</evidence>
<evidence type="ECO:0000256" key="1">
    <source>
        <dbReference type="ARBA" id="ARBA00004651"/>
    </source>
</evidence>
<dbReference type="EMBL" id="CP054719">
    <property type="protein sequence ID" value="QOL19594.1"/>
    <property type="molecule type" value="Genomic_DNA"/>
</dbReference>
<sequence>MSIFLFLIIVLLCLVLSGFISAVETAFTAASKGKLQNLIKKGNRKAAQVEELRRKSMSDIIGALLASETLLEVSATAVATAALTSVFDEAGVMLATIIMSTLIMIYGEIIPKIYAYYYPEKIAVKTVGFIKVFLKIAKPFLRLTNLIARFSLRLAGVRFKENDPNESVDELKGAIALHAHMGSKARNEKAMMESILDLADVSVDEIMTHRKNMVMIDASTPLDKALEQVLSSPYTRHPVWLHNRENIVGILHTKDLLRALARHDGDMSDISLETACVKPWFIPESTSLLDQLNAFRERREHLACVVDEYGALLGIVTLEDILEEIVGQIDDEHDVTVPGVRREGPHTISVHGWVTLRDLNREFDWDLPDAEAATLAGLIIYETEQIPEIGQEFMIHGLKCKIIARKRNQITRIRITYTVSPKPTEE</sequence>
<evidence type="ECO:0000256" key="4">
    <source>
        <dbReference type="ARBA" id="ARBA00022692"/>
    </source>
</evidence>
<keyword evidence="6 10" id="KW-1133">Transmembrane helix</keyword>
<evidence type="ECO:0000256" key="7">
    <source>
        <dbReference type="ARBA" id="ARBA00023122"/>
    </source>
</evidence>
<dbReference type="Gene3D" id="3.30.465.10">
    <property type="match status" value="1"/>
</dbReference>
<dbReference type="CDD" id="cd04590">
    <property type="entry name" value="CBS_pair_CorC_HlyC_assoc"/>
    <property type="match status" value="1"/>
</dbReference>
<evidence type="ECO:0000256" key="3">
    <source>
        <dbReference type="ARBA" id="ARBA00022475"/>
    </source>
</evidence>
<gene>
    <name evidence="13" type="primary">corC</name>
    <name evidence="13" type="ORF">CPBP_00358</name>
</gene>
<organism evidence="13 14">
    <name type="scientific">Candidatus Bodocaedibacter vickermanii</name>
    <dbReference type="NCBI Taxonomy" id="2741701"/>
    <lineage>
        <taxon>Bacteria</taxon>
        <taxon>Pseudomonadati</taxon>
        <taxon>Pseudomonadota</taxon>
        <taxon>Alphaproteobacteria</taxon>
        <taxon>Holosporales</taxon>
        <taxon>Candidatus Paracaedibacteraceae</taxon>
        <taxon>Candidatus Bodocaedibacter</taxon>
    </lineage>
</organism>
<dbReference type="Proteomes" id="UP000594001">
    <property type="component" value="Chromosome"/>
</dbReference>
<evidence type="ECO:0000256" key="8">
    <source>
        <dbReference type="ARBA" id="ARBA00023136"/>
    </source>
</evidence>
<dbReference type="InterPro" id="IPR005170">
    <property type="entry name" value="Transptr-assoc_dom"/>
</dbReference>
<dbReference type="FunFam" id="3.10.580.10:FF:000002">
    <property type="entry name" value="Magnesium/cobalt efflux protein CorC"/>
    <property type="match status" value="1"/>
</dbReference>
<dbReference type="Pfam" id="PF01595">
    <property type="entry name" value="CNNM"/>
    <property type="match status" value="1"/>
</dbReference>
<keyword evidence="5" id="KW-0677">Repeat</keyword>
<dbReference type="InterPro" id="IPR002550">
    <property type="entry name" value="CNNM"/>
</dbReference>
<reference evidence="13 14" key="1">
    <citation type="submission" date="2020-06" db="EMBL/GenBank/DDBJ databases">
        <title>The endosymbiont of the kinetoplastid Bodo saltans is a Paracaedibacter-like alpha-proteobacterium possessing a putative toxin-antitoxin system.</title>
        <authorList>
            <person name="Midha S."/>
            <person name="Rigden D.J."/>
            <person name="Siozios S."/>
            <person name="Hurst G.D.D."/>
            <person name="Jackson A.P."/>
        </authorList>
    </citation>
    <scope>NUCLEOTIDE SEQUENCE [LARGE SCALE GENOMIC DNA]</scope>
    <source>
        <strain evidence="13">Lake Konstanz</strain>
    </source>
</reference>
<name>A0A7L9RSP1_9PROT</name>